<dbReference type="Proteomes" id="UP000225023">
    <property type="component" value="Segment"/>
</dbReference>
<sequence>MQESRKEVASLTDARKRDQEVHTKLHQELARIREQSRRATKSLNEALNKEKEHADIIVPDAIADALRMR</sequence>
<organism evidence="2 3">
    <name type="scientific">Aquamicrobium phage P14</name>
    <dbReference type="NCBI Taxonomy" id="1927013"/>
    <lineage>
        <taxon>Viruses</taxon>
        <taxon>Duplodnaviria</taxon>
        <taxon>Heunggongvirae</taxon>
        <taxon>Uroviricota</taxon>
        <taxon>Caudoviricetes</taxon>
        <taxon>Autographivirales</taxon>
        <taxon>Autonotataviridae</taxon>
        <taxon>Aqualcavirus</taxon>
        <taxon>Aqualcavirus P14</taxon>
    </lineage>
</organism>
<protein>
    <submittedName>
        <fullName evidence="2">Uncharacterized protein</fullName>
    </submittedName>
</protein>
<name>A0A1L5C044_9CAUD</name>
<evidence type="ECO:0000313" key="3">
    <source>
        <dbReference type="Proteomes" id="UP000225023"/>
    </source>
</evidence>
<dbReference type="EMBL" id="KX660669">
    <property type="protein sequence ID" value="APL99460.1"/>
    <property type="molecule type" value="Genomic_DNA"/>
</dbReference>
<gene>
    <name evidence="2" type="ORF">BB738_0020</name>
</gene>
<accession>A0A1L5C044</accession>
<keyword evidence="3" id="KW-1185">Reference proteome</keyword>
<reference evidence="3" key="1">
    <citation type="journal article" date="2017" name="Genes (Basel)">
        <title>Genome Analysis of a Novel Broad Host Range Proteobacteria Phage Isolated from a Bioreactor Treating Industrial Wastewater.</title>
        <authorList>
            <person name="de Leeuw M."/>
            <person name="Baron M."/>
            <person name="Brenner A."/>
            <person name="Kushmaro A."/>
        </authorList>
    </citation>
    <scope>NUCLEOTIDE SEQUENCE [LARGE SCALE GENOMIC DNA]</scope>
</reference>
<proteinExistence type="predicted"/>
<evidence type="ECO:0000313" key="2">
    <source>
        <dbReference type="EMBL" id="APL99460.1"/>
    </source>
</evidence>
<evidence type="ECO:0000256" key="1">
    <source>
        <dbReference type="SAM" id="MobiDB-lite"/>
    </source>
</evidence>
<feature type="region of interest" description="Disordered" evidence="1">
    <location>
        <begin position="1"/>
        <end position="23"/>
    </location>
</feature>